<organism evidence="7">
    <name type="scientific">Chlamydomonas leiostraca</name>
    <dbReference type="NCBI Taxonomy" id="1034604"/>
    <lineage>
        <taxon>Eukaryota</taxon>
        <taxon>Viridiplantae</taxon>
        <taxon>Chlorophyta</taxon>
        <taxon>core chlorophytes</taxon>
        <taxon>Chlorophyceae</taxon>
        <taxon>CS clade</taxon>
        <taxon>Chlamydomonadales</taxon>
        <taxon>Chlamydomonadaceae</taxon>
        <taxon>Chlamydomonas</taxon>
    </lineage>
</organism>
<keyword evidence="1 5" id="KW-0349">Heme</keyword>
<keyword evidence="5" id="KW-0812">Transmembrane</keyword>
<dbReference type="SUPFAM" id="SSF55856">
    <property type="entry name" value="Cytochrome b5-like heme/steroid binding domain"/>
    <property type="match status" value="1"/>
</dbReference>
<proteinExistence type="inferred from homology"/>
<dbReference type="PANTHER" id="PTHR19359:SF95">
    <property type="entry name" value="CYTOCHROME B5 TYPE B"/>
    <property type="match status" value="1"/>
</dbReference>
<dbReference type="InterPro" id="IPR018506">
    <property type="entry name" value="Cyt_B5_heme-BS"/>
</dbReference>
<evidence type="ECO:0000259" key="6">
    <source>
        <dbReference type="PROSITE" id="PS50255"/>
    </source>
</evidence>
<dbReference type="GO" id="GO:0016020">
    <property type="term" value="C:membrane"/>
    <property type="evidence" value="ECO:0007669"/>
    <property type="project" value="TreeGrafter"/>
</dbReference>
<dbReference type="PROSITE" id="PS50255">
    <property type="entry name" value="CYTOCHROME_B5_2"/>
    <property type="match status" value="1"/>
</dbReference>
<feature type="transmembrane region" description="Helical" evidence="5">
    <location>
        <begin position="6"/>
        <end position="21"/>
    </location>
</feature>
<keyword evidence="2 5" id="KW-0479">Metal-binding</keyword>
<dbReference type="InterPro" id="IPR036400">
    <property type="entry name" value="Cyt_B5-like_heme/steroid_sf"/>
</dbReference>
<protein>
    <recommendedName>
        <fullName evidence="6">Cytochrome b5 heme-binding domain-containing protein</fullName>
    </recommendedName>
</protein>
<keyword evidence="5" id="KW-1133">Transmembrane helix</keyword>
<evidence type="ECO:0000256" key="2">
    <source>
        <dbReference type="ARBA" id="ARBA00022723"/>
    </source>
</evidence>
<comment type="similarity">
    <text evidence="4 5">Belongs to the cytochrome b5 family.</text>
</comment>
<dbReference type="InterPro" id="IPR050668">
    <property type="entry name" value="Cytochrome_b5"/>
</dbReference>
<evidence type="ECO:0000313" key="7">
    <source>
        <dbReference type="EMBL" id="CAD8687117.1"/>
    </source>
</evidence>
<dbReference type="AlphaFoldDB" id="A0A7S0RTG4"/>
<dbReference type="Pfam" id="PF00173">
    <property type="entry name" value="Cyt-b5"/>
    <property type="match status" value="1"/>
</dbReference>
<dbReference type="PROSITE" id="PS00191">
    <property type="entry name" value="CYTOCHROME_B5_1"/>
    <property type="match status" value="1"/>
</dbReference>
<dbReference type="PANTHER" id="PTHR19359">
    <property type="entry name" value="CYTOCHROME B5"/>
    <property type="match status" value="1"/>
</dbReference>
<gene>
    <name evidence="7" type="ORF">CLEI1391_LOCUS13265</name>
</gene>
<accession>A0A7S0RTG4</accession>
<feature type="domain" description="Cytochrome b5 heme-binding" evidence="6">
    <location>
        <begin position="49"/>
        <end position="130"/>
    </location>
</feature>
<evidence type="ECO:0000256" key="1">
    <source>
        <dbReference type="ARBA" id="ARBA00022617"/>
    </source>
</evidence>
<keyword evidence="5" id="KW-0472">Membrane</keyword>
<keyword evidence="3 5" id="KW-0408">Iron</keyword>
<evidence type="ECO:0000256" key="3">
    <source>
        <dbReference type="ARBA" id="ARBA00023004"/>
    </source>
</evidence>
<dbReference type="InterPro" id="IPR001199">
    <property type="entry name" value="Cyt_B5-like_heme/steroid-bd"/>
</dbReference>
<dbReference type="GO" id="GO:0046872">
    <property type="term" value="F:metal ion binding"/>
    <property type="evidence" value="ECO:0007669"/>
    <property type="project" value="UniProtKB-UniRule"/>
</dbReference>
<sequence length="135" mass="15484">MEQLELVAIGLTAIAIILLLIRRQRAAYSKHVDQLQPTKKKYSKKVKEFNIYTKEEVAKHNKHDDAWIIVQDARSKVWKVYDITDYIDEHPGGDSILKNVGRDATEGFYGPQHPETVFVMVEEYLIGKLAEGEAQ</sequence>
<dbReference type="Gene3D" id="3.10.120.10">
    <property type="entry name" value="Cytochrome b5-like heme/steroid binding domain"/>
    <property type="match status" value="1"/>
</dbReference>
<dbReference type="EMBL" id="HBFB01023552">
    <property type="protein sequence ID" value="CAD8687117.1"/>
    <property type="molecule type" value="Transcribed_RNA"/>
</dbReference>
<reference evidence="7" key="1">
    <citation type="submission" date="2021-01" db="EMBL/GenBank/DDBJ databases">
        <authorList>
            <person name="Corre E."/>
            <person name="Pelletier E."/>
            <person name="Niang G."/>
            <person name="Scheremetjew M."/>
            <person name="Finn R."/>
            <person name="Kale V."/>
            <person name="Holt S."/>
            <person name="Cochrane G."/>
            <person name="Meng A."/>
            <person name="Brown T."/>
            <person name="Cohen L."/>
        </authorList>
    </citation>
    <scope>NUCLEOTIDE SEQUENCE</scope>
    <source>
        <strain evidence="7">SAG 11-49</strain>
    </source>
</reference>
<evidence type="ECO:0000256" key="5">
    <source>
        <dbReference type="RuleBase" id="RU362121"/>
    </source>
</evidence>
<name>A0A7S0RTG4_9CHLO</name>
<evidence type="ECO:0000256" key="4">
    <source>
        <dbReference type="ARBA" id="ARBA00038168"/>
    </source>
</evidence>
<dbReference type="GO" id="GO:0020037">
    <property type="term" value="F:heme binding"/>
    <property type="evidence" value="ECO:0007669"/>
    <property type="project" value="UniProtKB-UniRule"/>
</dbReference>
<dbReference type="SMART" id="SM01117">
    <property type="entry name" value="Cyt-b5"/>
    <property type="match status" value="1"/>
</dbReference>